<reference evidence="1" key="2">
    <citation type="submission" date="2022-01" db="EMBL/GenBank/DDBJ databases">
        <authorList>
            <person name="Yamashiro T."/>
            <person name="Shiraishi A."/>
            <person name="Satake H."/>
            <person name="Nakayama K."/>
        </authorList>
    </citation>
    <scope>NUCLEOTIDE SEQUENCE</scope>
</reference>
<evidence type="ECO:0000313" key="2">
    <source>
        <dbReference type="Proteomes" id="UP001151760"/>
    </source>
</evidence>
<comment type="caution">
    <text evidence="1">The sequence shown here is derived from an EMBL/GenBank/DDBJ whole genome shotgun (WGS) entry which is preliminary data.</text>
</comment>
<proteinExistence type="predicted"/>
<keyword evidence="2" id="KW-1185">Reference proteome</keyword>
<accession>A0ABQ5DGP5</accession>
<dbReference type="Proteomes" id="UP001151760">
    <property type="component" value="Unassembled WGS sequence"/>
</dbReference>
<protein>
    <recommendedName>
        <fullName evidence="3">Phage protein</fullName>
    </recommendedName>
</protein>
<evidence type="ECO:0000313" key="1">
    <source>
        <dbReference type="EMBL" id="GJT38421.1"/>
    </source>
</evidence>
<organism evidence="1 2">
    <name type="scientific">Tanacetum coccineum</name>
    <dbReference type="NCBI Taxonomy" id="301880"/>
    <lineage>
        <taxon>Eukaryota</taxon>
        <taxon>Viridiplantae</taxon>
        <taxon>Streptophyta</taxon>
        <taxon>Embryophyta</taxon>
        <taxon>Tracheophyta</taxon>
        <taxon>Spermatophyta</taxon>
        <taxon>Magnoliopsida</taxon>
        <taxon>eudicotyledons</taxon>
        <taxon>Gunneridae</taxon>
        <taxon>Pentapetalae</taxon>
        <taxon>asterids</taxon>
        <taxon>campanulids</taxon>
        <taxon>Asterales</taxon>
        <taxon>Asteraceae</taxon>
        <taxon>Asteroideae</taxon>
        <taxon>Anthemideae</taxon>
        <taxon>Anthemidinae</taxon>
        <taxon>Tanacetum</taxon>
    </lineage>
</organism>
<sequence>MKSFNPNKTPSTNATLVVTKINELERQILNGKLTLVDEYGKSLEMKVTNEASARKPGTSMGDQLVESDEGEVKFPDYVTFRYMSLTGEGGFCEDDLDFYDGYEAQAYDLPEQMQTFCDKFDIRFRSRVRK</sequence>
<reference evidence="1" key="1">
    <citation type="journal article" date="2022" name="Int. J. Mol. Sci.">
        <title>Draft Genome of Tanacetum Coccineum: Genomic Comparison of Closely Related Tanacetum-Family Plants.</title>
        <authorList>
            <person name="Yamashiro T."/>
            <person name="Shiraishi A."/>
            <person name="Nakayama K."/>
            <person name="Satake H."/>
        </authorList>
    </citation>
    <scope>NUCLEOTIDE SEQUENCE</scope>
</reference>
<name>A0ABQ5DGP5_9ASTR</name>
<evidence type="ECO:0008006" key="3">
    <source>
        <dbReference type="Google" id="ProtNLM"/>
    </source>
</evidence>
<gene>
    <name evidence="1" type="ORF">Tco_0938286</name>
</gene>
<dbReference type="EMBL" id="BQNB010015302">
    <property type="protein sequence ID" value="GJT38421.1"/>
    <property type="molecule type" value="Genomic_DNA"/>
</dbReference>